<keyword evidence="10" id="KW-0746">Sphingolipid metabolism</keyword>
<keyword evidence="12" id="KW-0443">Lipid metabolism</keyword>
<evidence type="ECO:0000256" key="1">
    <source>
        <dbReference type="ARBA" id="ARBA00004141"/>
    </source>
</evidence>
<evidence type="ECO:0000256" key="12">
    <source>
        <dbReference type="ARBA" id="ARBA00023098"/>
    </source>
</evidence>
<gene>
    <name evidence="16" type="ORF">HYALB_00000904</name>
</gene>
<name>A0A9N9L965_9HELO</name>
<comment type="caution">
    <text evidence="16">The sequence shown here is derived from an EMBL/GenBank/DDBJ whole genome shotgun (WGS) entry which is preliminary data.</text>
</comment>
<dbReference type="SUPFAM" id="SSF53335">
    <property type="entry name" value="S-adenosyl-L-methionine-dependent methyltransferases"/>
    <property type="match status" value="1"/>
</dbReference>
<comment type="pathway">
    <text evidence="2">Lipid metabolism; sphingolipid metabolism.</text>
</comment>
<dbReference type="GO" id="GO:0032259">
    <property type="term" value="P:methylation"/>
    <property type="evidence" value="ECO:0007669"/>
    <property type="project" value="UniProtKB-KW"/>
</dbReference>
<comment type="pathway">
    <text evidence="3">Sphingolipid metabolism.</text>
</comment>
<keyword evidence="7" id="KW-0808">Transferase</keyword>
<dbReference type="Pfam" id="PF02353">
    <property type="entry name" value="CMAS"/>
    <property type="match status" value="1"/>
</dbReference>
<keyword evidence="17" id="KW-1185">Reference proteome</keyword>
<feature type="transmembrane region" description="Helical" evidence="15">
    <location>
        <begin position="57"/>
        <end position="74"/>
    </location>
</feature>
<sequence length="516" mass="58370">MSKPQGTSSSESEFEFIDTPKVQAPSFEKWEECGVKTTSYPAIKNAPLPADGSGNDHFSNIALIGLIVVVPTYMSWKVGGGLKTSIFFGLFTTVPILISFWYLASSFSPRKNEKVSLPGRPIEYYLTFKNAADKAKYHGKTKIPMETFYELYFDGGVDFNGDALEVMEYRHDWANFQFTVGLFKHVFFTFAPEVIMHTRSQDEEQVRDHYDRGDDFYGWFLGPRMVYTSGIISDPTQEETLEQLQDNKLAVICEKIELKEGERLLDIGCGWGTLTKFASANYGAKATGITLGRNQTAWGNAGLRKVGIPEEQSKILCMDYRDIPVPEGKYNKITCVEMAEHVGIRHFQTFLRQCNDMMADDGLFFLQVAGLRKYWQYEDLTWGLFMNKHVFPGADASVPLNNYIAGCESAGFEVKHIDTIGVHYSATLWRWYRNWIGNGDKVKAKYGDRWFRIWTFFLAYSTIVSRQGSATCYQITLVKNINSNHRIEGIGSQFGIQAALAASKNAAKALFPKNVN</sequence>
<dbReference type="Gene3D" id="3.40.50.150">
    <property type="entry name" value="Vaccinia Virus protein VP39"/>
    <property type="match status" value="1"/>
</dbReference>
<evidence type="ECO:0000256" key="2">
    <source>
        <dbReference type="ARBA" id="ARBA00004760"/>
    </source>
</evidence>
<organism evidence="16 17">
    <name type="scientific">Hymenoscyphus albidus</name>
    <dbReference type="NCBI Taxonomy" id="595503"/>
    <lineage>
        <taxon>Eukaryota</taxon>
        <taxon>Fungi</taxon>
        <taxon>Dikarya</taxon>
        <taxon>Ascomycota</taxon>
        <taxon>Pezizomycotina</taxon>
        <taxon>Leotiomycetes</taxon>
        <taxon>Helotiales</taxon>
        <taxon>Helotiaceae</taxon>
        <taxon>Hymenoscyphus</taxon>
    </lineage>
</organism>
<dbReference type="PANTHER" id="PTHR45197:SF1">
    <property type="entry name" value="SPHINGOLIPID C9-METHYLTRANSFERASE A-RELATED"/>
    <property type="match status" value="1"/>
</dbReference>
<evidence type="ECO:0000256" key="7">
    <source>
        <dbReference type="ARBA" id="ARBA00022679"/>
    </source>
</evidence>
<dbReference type="GO" id="GO:0006665">
    <property type="term" value="P:sphingolipid metabolic process"/>
    <property type="evidence" value="ECO:0007669"/>
    <property type="project" value="UniProtKB-KW"/>
</dbReference>
<comment type="similarity">
    <text evidence="4">Belongs to the CFA/CMAS family.</text>
</comment>
<keyword evidence="13 15" id="KW-0472">Membrane</keyword>
<proteinExistence type="inferred from homology"/>
<dbReference type="InterPro" id="IPR052290">
    <property type="entry name" value="Sphingo_C9-MT"/>
</dbReference>
<feature type="transmembrane region" description="Helical" evidence="15">
    <location>
        <begin position="86"/>
        <end position="104"/>
    </location>
</feature>
<dbReference type="PANTHER" id="PTHR45197">
    <property type="entry name" value="SYNTHASE, PUTATIVE (AFU_ORTHOLOGUE AFUA_7G04190)-RELATED"/>
    <property type="match status" value="1"/>
</dbReference>
<dbReference type="EC" id="2.1.1.317" evidence="14"/>
<dbReference type="GO" id="GO:0008168">
    <property type="term" value="F:methyltransferase activity"/>
    <property type="evidence" value="ECO:0007669"/>
    <property type="project" value="UniProtKB-KW"/>
</dbReference>
<evidence type="ECO:0000313" key="17">
    <source>
        <dbReference type="Proteomes" id="UP000701801"/>
    </source>
</evidence>
<evidence type="ECO:0000256" key="13">
    <source>
        <dbReference type="ARBA" id="ARBA00023136"/>
    </source>
</evidence>
<evidence type="ECO:0000256" key="14">
    <source>
        <dbReference type="ARBA" id="ARBA00039020"/>
    </source>
</evidence>
<keyword evidence="8" id="KW-0949">S-adenosyl-L-methionine</keyword>
<evidence type="ECO:0000256" key="15">
    <source>
        <dbReference type="SAM" id="Phobius"/>
    </source>
</evidence>
<dbReference type="EMBL" id="CAJVRM010000003">
    <property type="protein sequence ID" value="CAG8970924.1"/>
    <property type="molecule type" value="Genomic_DNA"/>
</dbReference>
<evidence type="ECO:0000313" key="16">
    <source>
        <dbReference type="EMBL" id="CAG8970924.1"/>
    </source>
</evidence>
<comment type="subcellular location">
    <subcellularLocation>
        <location evidence="1">Membrane</location>
        <topology evidence="1">Multi-pass membrane protein</topology>
    </subcellularLocation>
</comment>
<dbReference type="AlphaFoldDB" id="A0A9N9L965"/>
<keyword evidence="11 15" id="KW-1133">Transmembrane helix</keyword>
<reference evidence="16" key="1">
    <citation type="submission" date="2021-07" db="EMBL/GenBank/DDBJ databases">
        <authorList>
            <person name="Durling M."/>
        </authorList>
    </citation>
    <scope>NUCLEOTIDE SEQUENCE</scope>
</reference>
<dbReference type="InterPro" id="IPR029063">
    <property type="entry name" value="SAM-dependent_MTases_sf"/>
</dbReference>
<accession>A0A9N9L965</accession>
<dbReference type="Proteomes" id="UP000701801">
    <property type="component" value="Unassembled WGS sequence"/>
</dbReference>
<evidence type="ECO:0000256" key="5">
    <source>
        <dbReference type="ARBA" id="ARBA00022516"/>
    </source>
</evidence>
<dbReference type="CDD" id="cd02440">
    <property type="entry name" value="AdoMet_MTases"/>
    <property type="match status" value="1"/>
</dbReference>
<evidence type="ECO:0000256" key="4">
    <source>
        <dbReference type="ARBA" id="ARBA00010815"/>
    </source>
</evidence>
<keyword evidence="6" id="KW-0489">Methyltransferase</keyword>
<evidence type="ECO:0000256" key="8">
    <source>
        <dbReference type="ARBA" id="ARBA00022691"/>
    </source>
</evidence>
<evidence type="ECO:0000256" key="9">
    <source>
        <dbReference type="ARBA" id="ARBA00022692"/>
    </source>
</evidence>
<evidence type="ECO:0000256" key="6">
    <source>
        <dbReference type="ARBA" id="ARBA00022603"/>
    </source>
</evidence>
<evidence type="ECO:0000256" key="10">
    <source>
        <dbReference type="ARBA" id="ARBA00022919"/>
    </source>
</evidence>
<protein>
    <recommendedName>
        <fullName evidence="14">sphingolipid C(9)-methyltransferase</fullName>
        <ecNumber evidence="14">2.1.1.317</ecNumber>
    </recommendedName>
</protein>
<dbReference type="GO" id="GO:0016020">
    <property type="term" value="C:membrane"/>
    <property type="evidence" value="ECO:0007669"/>
    <property type="project" value="UniProtKB-SubCell"/>
</dbReference>
<keyword evidence="9 15" id="KW-0812">Transmembrane</keyword>
<keyword evidence="5" id="KW-0444">Lipid biosynthesis</keyword>
<evidence type="ECO:0000256" key="11">
    <source>
        <dbReference type="ARBA" id="ARBA00022989"/>
    </source>
</evidence>
<evidence type="ECO:0000256" key="3">
    <source>
        <dbReference type="ARBA" id="ARBA00004991"/>
    </source>
</evidence>
<dbReference type="OrthoDB" id="412182at2759"/>